<evidence type="ECO:0000313" key="1">
    <source>
        <dbReference type="EMBL" id="MDQ0291819.1"/>
    </source>
</evidence>
<accession>A0AAE4APY9</accession>
<dbReference type="EMBL" id="JAUSVL010000001">
    <property type="protein sequence ID" value="MDQ0291819.1"/>
    <property type="molecule type" value="Genomic_DNA"/>
</dbReference>
<dbReference type="RefSeq" id="WP_307265159.1">
    <property type="nucleotide sequence ID" value="NZ_JAUSVL010000001.1"/>
</dbReference>
<comment type="caution">
    <text evidence="1">The sequence shown here is derived from an EMBL/GenBank/DDBJ whole genome shotgun (WGS) entry which is preliminary data.</text>
</comment>
<name>A0AAE4APY9_9BACT</name>
<gene>
    <name evidence="1" type="ORF">J3R75_003926</name>
</gene>
<sequence length="233" mass="26178">MPTLSATVTYASAYMYHGFIFNSGNVLQPDISIAWKGFYAGVWANWDFMDDNGTQNNDFEEWDYYAGYGHTFADVPALGALSLEATYTYYDYPSFSDLDTQEISLAATLDDLFLQPSLTVAWDFENDMFWASIGGSHSVALSAISEKLSLDMEGALYWANTKYNDYNYDVAKNALTAIQFTAGLNYAVCDYCSFGPFVICAWALDHDLREVWKDDAMNSAFNVLWGFALNAEF</sequence>
<organism evidence="1 2">
    <name type="scientific">Oligosphaera ethanolica</name>
    <dbReference type="NCBI Taxonomy" id="760260"/>
    <lineage>
        <taxon>Bacteria</taxon>
        <taxon>Pseudomonadati</taxon>
        <taxon>Lentisphaerota</taxon>
        <taxon>Oligosphaeria</taxon>
        <taxon>Oligosphaerales</taxon>
        <taxon>Oligosphaeraceae</taxon>
        <taxon>Oligosphaera</taxon>
    </lineage>
</organism>
<reference evidence="1" key="1">
    <citation type="submission" date="2023-07" db="EMBL/GenBank/DDBJ databases">
        <title>Genomic Encyclopedia of Type Strains, Phase IV (KMG-IV): sequencing the most valuable type-strain genomes for metagenomic binning, comparative biology and taxonomic classification.</title>
        <authorList>
            <person name="Goeker M."/>
        </authorList>
    </citation>
    <scope>NUCLEOTIDE SEQUENCE</scope>
    <source>
        <strain evidence="1">DSM 24202</strain>
    </source>
</reference>
<dbReference type="Proteomes" id="UP001238163">
    <property type="component" value="Unassembled WGS sequence"/>
</dbReference>
<proteinExistence type="predicted"/>
<protein>
    <submittedName>
        <fullName evidence="1">Uncharacterized protein (TIGR02001 family)</fullName>
    </submittedName>
</protein>
<evidence type="ECO:0000313" key="2">
    <source>
        <dbReference type="Proteomes" id="UP001238163"/>
    </source>
</evidence>
<keyword evidence="2" id="KW-1185">Reference proteome</keyword>
<dbReference type="AlphaFoldDB" id="A0AAE4APY9"/>